<organism evidence="2 3">
    <name type="scientific">Rotaria magnacalcarata</name>
    <dbReference type="NCBI Taxonomy" id="392030"/>
    <lineage>
        <taxon>Eukaryota</taxon>
        <taxon>Metazoa</taxon>
        <taxon>Spiralia</taxon>
        <taxon>Gnathifera</taxon>
        <taxon>Rotifera</taxon>
        <taxon>Eurotatoria</taxon>
        <taxon>Bdelloidea</taxon>
        <taxon>Philodinida</taxon>
        <taxon>Philodinidae</taxon>
        <taxon>Rotaria</taxon>
    </lineage>
</organism>
<feature type="compositionally biased region" description="Basic and acidic residues" evidence="1">
    <location>
        <begin position="290"/>
        <end position="302"/>
    </location>
</feature>
<feature type="compositionally biased region" description="Low complexity" evidence="1">
    <location>
        <begin position="336"/>
        <end position="351"/>
    </location>
</feature>
<sequence>MTSTRTTYSFTINHLPEDVLTFTGEKFHNFVKELLGESTADLLTIQAINNVPSFLLSDNIADVVELGADSEEMKALREKVSFAFRDGTYHVKLEEENKKIRNLQKITKKTNSISSILREEINPTSQPLATTINSTSPASSTKEINPTSPSLTTEINPVSQQLLTTIIPTSPKPLNVINSRSPPLMTKDDHVEFLLNLMKKWTECNKENLHFDQIELIPDIDYTINITFNNNVVEGVVNCKCGVQIKLRTRNGKLKITNFYKHLRTPSCSMMREKKRQYDEQNQLPIDINSNDRNKNMNDNRRTASQKPLSEITTNTSTSQRHQTDIIVLSMTNSPKRNSSNSRAANSQQSSAKRHKR</sequence>
<protein>
    <submittedName>
        <fullName evidence="2">Uncharacterized protein</fullName>
    </submittedName>
</protein>
<dbReference type="AlphaFoldDB" id="A0A816LGN0"/>
<dbReference type="EMBL" id="CAJNRF010000087">
    <property type="protein sequence ID" value="CAF1936099.1"/>
    <property type="molecule type" value="Genomic_DNA"/>
</dbReference>
<feature type="compositionally biased region" description="Polar residues" evidence="1">
    <location>
        <begin position="303"/>
        <end position="321"/>
    </location>
</feature>
<comment type="caution">
    <text evidence="2">The sequence shown here is derived from an EMBL/GenBank/DDBJ whole genome shotgun (WGS) entry which is preliminary data.</text>
</comment>
<feature type="region of interest" description="Disordered" evidence="1">
    <location>
        <begin position="273"/>
        <end position="357"/>
    </location>
</feature>
<evidence type="ECO:0000256" key="1">
    <source>
        <dbReference type="SAM" id="MobiDB-lite"/>
    </source>
</evidence>
<reference evidence="2" key="1">
    <citation type="submission" date="2021-02" db="EMBL/GenBank/DDBJ databases">
        <authorList>
            <person name="Nowell W R."/>
        </authorList>
    </citation>
    <scope>NUCLEOTIDE SEQUENCE</scope>
</reference>
<proteinExistence type="predicted"/>
<name>A0A816LGN0_9BILA</name>
<evidence type="ECO:0000313" key="3">
    <source>
        <dbReference type="Proteomes" id="UP000663856"/>
    </source>
</evidence>
<accession>A0A816LGN0</accession>
<dbReference type="Proteomes" id="UP000663856">
    <property type="component" value="Unassembled WGS sequence"/>
</dbReference>
<feature type="region of interest" description="Disordered" evidence="1">
    <location>
        <begin position="127"/>
        <end position="152"/>
    </location>
</feature>
<gene>
    <name evidence="2" type="ORF">WKI299_LOCUS1524</name>
</gene>
<evidence type="ECO:0000313" key="2">
    <source>
        <dbReference type="EMBL" id="CAF1936099.1"/>
    </source>
</evidence>